<proteinExistence type="inferred from homology"/>
<evidence type="ECO:0000313" key="4">
    <source>
        <dbReference type="EMBL" id="JAT76837.1"/>
    </source>
</evidence>
<reference evidence="6" key="4">
    <citation type="submission" date="2018-10" db="EMBL/GenBank/DDBJ databases">
        <authorList>
            <person name="Hovde B."/>
            <person name="Zhang X."/>
        </authorList>
    </citation>
    <scope>NUCLEOTIDE SEQUENCE [LARGE SCALE GENOMIC DNA]</scope>
    <source>
        <strain evidence="6">UTEX 25</strain>
    </source>
</reference>
<gene>
    <name evidence="6" type="ORF">APUTEX25_002778</name>
    <name evidence="5" type="ORF">F751_2044</name>
    <name evidence="4" type="ORF">g.48018</name>
</gene>
<dbReference type="STRING" id="3075.A0A087SMK4"/>
<evidence type="ECO:0000256" key="3">
    <source>
        <dbReference type="ARBA" id="ARBA00023274"/>
    </source>
</evidence>
<dbReference type="KEGG" id="apro:F751_2044"/>
<accession>A0A087SMK4</accession>
<dbReference type="HAMAP" id="MF_01366">
    <property type="entry name" value="Ribosomal_uL13"/>
    <property type="match status" value="1"/>
</dbReference>
<name>A0A087SMK4_AUXPR</name>
<dbReference type="GeneID" id="23613435"/>
<dbReference type="CDD" id="cd00392">
    <property type="entry name" value="Ribosomal_L13"/>
    <property type="match status" value="1"/>
</dbReference>
<dbReference type="Proteomes" id="UP000028924">
    <property type="component" value="Unassembled WGS sequence"/>
</dbReference>
<dbReference type="AlphaFoldDB" id="A0A087SMK4"/>
<dbReference type="PANTHER" id="PTHR11545">
    <property type="entry name" value="RIBOSOMAL PROTEIN L13"/>
    <property type="match status" value="1"/>
</dbReference>
<dbReference type="GO" id="GO:0003735">
    <property type="term" value="F:structural constituent of ribosome"/>
    <property type="evidence" value="ECO:0007669"/>
    <property type="project" value="InterPro"/>
</dbReference>
<evidence type="ECO:0000256" key="1">
    <source>
        <dbReference type="ARBA" id="ARBA00006227"/>
    </source>
</evidence>
<dbReference type="GO" id="GO:0003729">
    <property type="term" value="F:mRNA binding"/>
    <property type="evidence" value="ECO:0007669"/>
    <property type="project" value="TreeGrafter"/>
</dbReference>
<keyword evidence="7" id="KW-1185">Reference proteome</keyword>
<dbReference type="EMBL" id="KL662138">
    <property type="protein sequence ID" value="KFM26958.1"/>
    <property type="molecule type" value="Genomic_DNA"/>
</dbReference>
<reference evidence="8" key="3">
    <citation type="journal article" date="2018" name="Algal Res.">
        <title>Characterization of plant carbon substrate utilization by Auxenochlorella protothecoides.</title>
        <authorList>
            <person name="Vogler B.W."/>
            <person name="Starkenburg S.R."/>
            <person name="Sudasinghe N."/>
            <person name="Schambach J.Y."/>
            <person name="Rollin J.A."/>
            <person name="Pattathil S."/>
            <person name="Barry A.N."/>
        </authorList>
    </citation>
    <scope>NUCLEOTIDE SEQUENCE [LARGE SCALE GENOMIC DNA]</scope>
    <source>
        <strain evidence="8">UTEX 25</strain>
    </source>
</reference>
<dbReference type="GO" id="GO:0006412">
    <property type="term" value="P:translation"/>
    <property type="evidence" value="ECO:0007669"/>
    <property type="project" value="InterPro"/>
</dbReference>
<reference evidence="5 7" key="1">
    <citation type="journal article" date="2014" name="BMC Genomics">
        <title>Oil accumulation mechanisms of the oleaginous microalga Chlorella protothecoides revealed through its genome, transcriptomes, and proteomes.</title>
        <authorList>
            <person name="Gao C."/>
            <person name="Wang Y."/>
            <person name="Shen Y."/>
            <person name="Yan D."/>
            <person name="He X."/>
            <person name="Dai J."/>
            <person name="Wu Q."/>
        </authorList>
    </citation>
    <scope>NUCLEOTIDE SEQUENCE [LARGE SCALE GENOMIC DNA]</scope>
    <source>
        <strain evidence="5 7">0710</strain>
    </source>
</reference>
<keyword evidence="2 5" id="KW-0689">Ribosomal protein</keyword>
<evidence type="ECO:0000313" key="5">
    <source>
        <dbReference type="EMBL" id="KFM26958.1"/>
    </source>
</evidence>
<evidence type="ECO:0000313" key="7">
    <source>
        <dbReference type="Proteomes" id="UP000028924"/>
    </source>
</evidence>
<evidence type="ECO:0000313" key="8">
    <source>
        <dbReference type="Proteomes" id="UP000279271"/>
    </source>
</evidence>
<organism evidence="5 7">
    <name type="scientific">Auxenochlorella protothecoides</name>
    <name type="common">Green microalga</name>
    <name type="synonym">Chlorella protothecoides</name>
    <dbReference type="NCBI Taxonomy" id="3075"/>
    <lineage>
        <taxon>Eukaryota</taxon>
        <taxon>Viridiplantae</taxon>
        <taxon>Chlorophyta</taxon>
        <taxon>core chlorophytes</taxon>
        <taxon>Trebouxiophyceae</taxon>
        <taxon>Chlorellales</taxon>
        <taxon>Chlorellaceae</taxon>
        <taxon>Auxenochlorella</taxon>
    </lineage>
</organism>
<dbReference type="OrthoDB" id="274622at2759"/>
<dbReference type="EMBL" id="QOKY01000135">
    <property type="protein sequence ID" value="RMZ56689.1"/>
    <property type="molecule type" value="Genomic_DNA"/>
</dbReference>
<dbReference type="NCBIfam" id="TIGR01066">
    <property type="entry name" value="rplM_bact"/>
    <property type="match status" value="1"/>
</dbReference>
<dbReference type="Proteomes" id="UP000279271">
    <property type="component" value="Unassembled WGS sequence"/>
</dbReference>
<dbReference type="InterPro" id="IPR036899">
    <property type="entry name" value="Ribosomal_uL13_sf"/>
</dbReference>
<dbReference type="InterPro" id="IPR005823">
    <property type="entry name" value="Ribosomal_uL13_bac-type"/>
</dbReference>
<dbReference type="Pfam" id="PF00572">
    <property type="entry name" value="Ribosomal_L13"/>
    <property type="match status" value="1"/>
</dbReference>
<dbReference type="PANTHER" id="PTHR11545:SF2">
    <property type="entry name" value="LARGE RIBOSOMAL SUBUNIT PROTEIN UL13M"/>
    <property type="match status" value="1"/>
</dbReference>
<dbReference type="GO" id="GO:0005762">
    <property type="term" value="C:mitochondrial large ribosomal subunit"/>
    <property type="evidence" value="ECO:0007669"/>
    <property type="project" value="TreeGrafter"/>
</dbReference>
<dbReference type="InterPro" id="IPR005822">
    <property type="entry name" value="Ribosomal_uL13"/>
</dbReference>
<protein>
    <submittedName>
        <fullName evidence="5">50S ribosomal protein L13</fullName>
    </submittedName>
</protein>
<sequence>MAGRPVLRGLVTEGLRFRVVDAKGQVVGRLASQIAKVLTGKDKPTYLPHVDGGDAVVVVNAAQVDFTGRKWDQKLYRWHTGYPGGLKERTARDQLAREPEAVLQKAVMGMLPKNNMRRAMARKLRIFAGPEHGLEGKVELVPLDMPPRALRVKGPVLELEEGFEPFNPEAYYKRFGHRLAAAKAGQ</sequence>
<dbReference type="GO" id="GO:0017148">
    <property type="term" value="P:negative regulation of translation"/>
    <property type="evidence" value="ECO:0007669"/>
    <property type="project" value="TreeGrafter"/>
</dbReference>
<dbReference type="EMBL" id="GDKF01001785">
    <property type="protein sequence ID" value="JAT76837.1"/>
    <property type="molecule type" value="Transcribed_RNA"/>
</dbReference>
<dbReference type="Gene3D" id="3.90.1180.10">
    <property type="entry name" value="Ribosomal protein L13"/>
    <property type="match status" value="1"/>
</dbReference>
<keyword evidence="3" id="KW-0687">Ribonucleoprotein</keyword>
<dbReference type="eggNOG" id="KOG3203">
    <property type="taxonomic scope" value="Eukaryota"/>
</dbReference>
<evidence type="ECO:0000256" key="2">
    <source>
        <dbReference type="ARBA" id="ARBA00022980"/>
    </source>
</evidence>
<reference evidence="4" key="2">
    <citation type="submission" date="2015-08" db="EMBL/GenBank/DDBJ databases">
        <authorList>
            <person name="Babu N.S."/>
            <person name="Beckwith C.J."/>
            <person name="Beseler K.G."/>
            <person name="Brison A."/>
            <person name="Carone J.V."/>
            <person name="Caskin T.P."/>
            <person name="Diamond M."/>
            <person name="Durham M.E."/>
            <person name="Foxe J.M."/>
            <person name="Go M."/>
            <person name="Henderson B.A."/>
            <person name="Jones I.B."/>
            <person name="McGettigan J.A."/>
            <person name="Micheletti S.J."/>
            <person name="Nasrallah M.E."/>
            <person name="Ortiz D."/>
            <person name="Piller C.R."/>
            <person name="Privatt S.R."/>
            <person name="Schneider S.L."/>
            <person name="Sharp S."/>
            <person name="Smith T.C."/>
            <person name="Stanton J.D."/>
            <person name="Ullery H.E."/>
            <person name="Wilson R.J."/>
            <person name="Serrano M.G."/>
            <person name="Buck G."/>
            <person name="Lee V."/>
            <person name="Wang Y."/>
            <person name="Carvalho R."/>
            <person name="Voegtly L."/>
            <person name="Shi R."/>
            <person name="Duckworth R."/>
            <person name="Johnson A."/>
            <person name="Loviza R."/>
            <person name="Walstead R."/>
            <person name="Shah Z."/>
            <person name="Kiflezghi M."/>
            <person name="Wade K."/>
            <person name="Ball S.L."/>
            <person name="Bradley K.W."/>
            <person name="Asai D.J."/>
            <person name="Bowman C.A."/>
            <person name="Russell D.A."/>
            <person name="Pope W.H."/>
            <person name="Jacobs-Sera D."/>
            <person name="Hendrix R.W."/>
            <person name="Hatfull G.F."/>
        </authorList>
    </citation>
    <scope>NUCLEOTIDE SEQUENCE</scope>
</reference>
<reference evidence="6" key="5">
    <citation type="submission" date="2018-11" db="EMBL/GenBank/DDBJ databases">
        <title>Characterization of plant carbon substrate utilization by Auxenochlorella protothecoides.</title>
        <authorList>
            <person name="Vogler B.W."/>
            <person name="Starkenburg S.R."/>
            <person name="Sudasinghe N."/>
            <person name="Schambach J.Y."/>
            <person name="Rollin J.A."/>
            <person name="Pattathil S."/>
            <person name="Barry A.N."/>
        </authorList>
    </citation>
    <scope>NUCLEOTIDE SEQUENCE [LARGE SCALE GENOMIC DNA]</scope>
    <source>
        <strain evidence="6">UTEX 25</strain>
    </source>
</reference>
<evidence type="ECO:0000313" key="6">
    <source>
        <dbReference type="EMBL" id="RMZ56689.1"/>
    </source>
</evidence>
<comment type="similarity">
    <text evidence="1">Belongs to the universal ribosomal protein uL13 family.</text>
</comment>
<dbReference type="RefSeq" id="XP_011399914.1">
    <property type="nucleotide sequence ID" value="XM_011401612.1"/>
</dbReference>
<dbReference type="SUPFAM" id="SSF52161">
    <property type="entry name" value="Ribosomal protein L13"/>
    <property type="match status" value="1"/>
</dbReference>